<accession>A0A7I0Y8Z5</accession>
<sequence length="65" mass="7111">MSPTSELTQKTLTELDFRGFVPFRELTDSNVPTGHEIYAVIRTDTSPRHSSPPALPDASKVGTLP</sequence>
<reference evidence="2 3" key="1">
    <citation type="submission" date="2020-06" db="EMBL/GenBank/DDBJ databases">
        <title>Genome mining for natural products.</title>
        <authorList>
            <person name="Zhang B."/>
            <person name="Shi J."/>
            <person name="Ge H."/>
        </authorList>
    </citation>
    <scope>NUCLEOTIDE SEQUENCE [LARGE SCALE GENOMIC DNA]</scope>
    <source>
        <strain evidence="2 3">NA02069</strain>
    </source>
</reference>
<organism evidence="2 3">
    <name type="scientific">Streptomyces chartreusis</name>
    <dbReference type="NCBI Taxonomy" id="1969"/>
    <lineage>
        <taxon>Bacteria</taxon>
        <taxon>Bacillati</taxon>
        <taxon>Actinomycetota</taxon>
        <taxon>Actinomycetes</taxon>
        <taxon>Kitasatosporales</taxon>
        <taxon>Streptomycetaceae</taxon>
        <taxon>Streptomyces</taxon>
    </lineage>
</organism>
<proteinExistence type="predicted"/>
<name>A0A7I0Y8Z5_STRCX</name>
<feature type="region of interest" description="Disordered" evidence="1">
    <location>
        <begin position="42"/>
        <end position="65"/>
    </location>
</feature>
<keyword evidence="3" id="KW-1185">Reference proteome</keyword>
<evidence type="ECO:0000313" key="3">
    <source>
        <dbReference type="Proteomes" id="UP000509418"/>
    </source>
</evidence>
<dbReference type="AlphaFoldDB" id="A0A7I0Y8Z5"/>
<dbReference type="EMBL" id="CP056041">
    <property type="protein sequence ID" value="QKZ15976.1"/>
    <property type="molecule type" value="Genomic_DNA"/>
</dbReference>
<evidence type="ECO:0000256" key="1">
    <source>
        <dbReference type="SAM" id="MobiDB-lite"/>
    </source>
</evidence>
<protein>
    <submittedName>
        <fullName evidence="2">Uncharacterized protein</fullName>
    </submittedName>
</protein>
<gene>
    <name evidence="2" type="ORF">HUT05_00260</name>
</gene>
<dbReference type="RefSeq" id="WP_176573691.1">
    <property type="nucleotide sequence ID" value="NZ_CP056041.1"/>
</dbReference>
<evidence type="ECO:0000313" key="2">
    <source>
        <dbReference type="EMBL" id="QKZ15976.1"/>
    </source>
</evidence>
<dbReference type="Proteomes" id="UP000509418">
    <property type="component" value="Chromosome"/>
</dbReference>